<protein>
    <submittedName>
        <fullName evidence="2">Uncharacterized protein</fullName>
    </submittedName>
</protein>
<evidence type="ECO:0000256" key="1">
    <source>
        <dbReference type="SAM" id="MobiDB-lite"/>
    </source>
</evidence>
<gene>
    <name evidence="2" type="ORF">K0M31_019809</name>
</gene>
<sequence>MFGEIGGSERGAAGRPEEMRPPAAILCLPHSRRLERTEGSIVEISAETLSAHCARILATRRGGIGELGELAVLCSTNNGALRNETAASSTESTVVFNYRVTDRRKWLEDLRLTDALHTLD</sequence>
<dbReference type="EMBL" id="JAHYIQ010000008">
    <property type="protein sequence ID" value="KAK1130125.1"/>
    <property type="molecule type" value="Genomic_DNA"/>
</dbReference>
<accession>A0AA40KRK1</accession>
<keyword evidence="3" id="KW-1185">Reference proteome</keyword>
<reference evidence="2" key="1">
    <citation type="submission" date="2021-10" db="EMBL/GenBank/DDBJ databases">
        <title>Melipona bicolor Genome sequencing and assembly.</title>
        <authorList>
            <person name="Araujo N.S."/>
            <person name="Arias M.C."/>
        </authorList>
    </citation>
    <scope>NUCLEOTIDE SEQUENCE</scope>
    <source>
        <strain evidence="2">USP_2M_L1-L4_2017</strain>
        <tissue evidence="2">Whole body</tissue>
    </source>
</reference>
<organism evidence="2 3">
    <name type="scientific">Melipona bicolor</name>
    <dbReference type="NCBI Taxonomy" id="60889"/>
    <lineage>
        <taxon>Eukaryota</taxon>
        <taxon>Metazoa</taxon>
        <taxon>Ecdysozoa</taxon>
        <taxon>Arthropoda</taxon>
        <taxon>Hexapoda</taxon>
        <taxon>Insecta</taxon>
        <taxon>Pterygota</taxon>
        <taxon>Neoptera</taxon>
        <taxon>Endopterygota</taxon>
        <taxon>Hymenoptera</taxon>
        <taxon>Apocrita</taxon>
        <taxon>Aculeata</taxon>
        <taxon>Apoidea</taxon>
        <taxon>Anthophila</taxon>
        <taxon>Apidae</taxon>
        <taxon>Melipona</taxon>
    </lineage>
</organism>
<name>A0AA40KRK1_9HYME</name>
<dbReference type="AlphaFoldDB" id="A0AA40KRK1"/>
<evidence type="ECO:0000313" key="3">
    <source>
        <dbReference type="Proteomes" id="UP001177670"/>
    </source>
</evidence>
<comment type="caution">
    <text evidence="2">The sequence shown here is derived from an EMBL/GenBank/DDBJ whole genome shotgun (WGS) entry which is preliminary data.</text>
</comment>
<feature type="region of interest" description="Disordered" evidence="1">
    <location>
        <begin position="1"/>
        <end position="22"/>
    </location>
</feature>
<dbReference type="Proteomes" id="UP001177670">
    <property type="component" value="Unassembled WGS sequence"/>
</dbReference>
<proteinExistence type="predicted"/>
<evidence type="ECO:0000313" key="2">
    <source>
        <dbReference type="EMBL" id="KAK1130125.1"/>
    </source>
</evidence>